<evidence type="ECO:0000313" key="2">
    <source>
        <dbReference type="Proteomes" id="UP001066276"/>
    </source>
</evidence>
<evidence type="ECO:0000313" key="1">
    <source>
        <dbReference type="EMBL" id="KAJ1155630.1"/>
    </source>
</evidence>
<keyword evidence="2" id="KW-1185">Reference proteome</keyword>
<dbReference type="AlphaFoldDB" id="A0AAV7RXG1"/>
<sequence length="163" mass="17492">MLVFRDWALMFVRGLKLPVRLGTYGIRGCIRGCVLRSRLGHVAMRVPRDWAQMFVRSLKQPVRSGVYGMQGCIRGSSPSPPAALRSLRTCTQGAAAAIVGLFGSSLVRVRVSLPSGPRASRCVSLFRSSGSRDVTEHEACGFGGFQHLGTGGLQVNYGPGAEL</sequence>
<name>A0AAV7RXG1_PLEWA</name>
<protein>
    <submittedName>
        <fullName evidence="1">Uncharacterized protein</fullName>
    </submittedName>
</protein>
<proteinExistence type="predicted"/>
<organism evidence="1 2">
    <name type="scientific">Pleurodeles waltl</name>
    <name type="common">Iberian ribbed newt</name>
    <dbReference type="NCBI Taxonomy" id="8319"/>
    <lineage>
        <taxon>Eukaryota</taxon>
        <taxon>Metazoa</taxon>
        <taxon>Chordata</taxon>
        <taxon>Craniata</taxon>
        <taxon>Vertebrata</taxon>
        <taxon>Euteleostomi</taxon>
        <taxon>Amphibia</taxon>
        <taxon>Batrachia</taxon>
        <taxon>Caudata</taxon>
        <taxon>Salamandroidea</taxon>
        <taxon>Salamandridae</taxon>
        <taxon>Pleurodelinae</taxon>
        <taxon>Pleurodeles</taxon>
    </lineage>
</organism>
<accession>A0AAV7RXG1</accession>
<dbReference type="Proteomes" id="UP001066276">
    <property type="component" value="Chromosome 5"/>
</dbReference>
<gene>
    <name evidence="1" type="ORF">NDU88_008359</name>
</gene>
<comment type="caution">
    <text evidence="1">The sequence shown here is derived from an EMBL/GenBank/DDBJ whole genome shotgun (WGS) entry which is preliminary data.</text>
</comment>
<dbReference type="EMBL" id="JANPWB010000009">
    <property type="protein sequence ID" value="KAJ1155630.1"/>
    <property type="molecule type" value="Genomic_DNA"/>
</dbReference>
<reference evidence="1" key="1">
    <citation type="journal article" date="2022" name="bioRxiv">
        <title>Sequencing and chromosome-scale assembly of the giantPleurodeles waltlgenome.</title>
        <authorList>
            <person name="Brown T."/>
            <person name="Elewa A."/>
            <person name="Iarovenko S."/>
            <person name="Subramanian E."/>
            <person name="Araus A.J."/>
            <person name="Petzold A."/>
            <person name="Susuki M."/>
            <person name="Suzuki K.-i.T."/>
            <person name="Hayashi T."/>
            <person name="Toyoda A."/>
            <person name="Oliveira C."/>
            <person name="Osipova E."/>
            <person name="Leigh N.D."/>
            <person name="Simon A."/>
            <person name="Yun M.H."/>
        </authorList>
    </citation>
    <scope>NUCLEOTIDE SEQUENCE</scope>
    <source>
        <strain evidence="1">20211129_DDA</strain>
        <tissue evidence="1">Liver</tissue>
    </source>
</reference>